<name>A0A2L0RQD0_9PSED</name>
<gene>
    <name evidence="1" type="ORF">BOP93_00830</name>
</gene>
<evidence type="ECO:0000313" key="2">
    <source>
        <dbReference type="Proteomes" id="UP000239888"/>
    </source>
</evidence>
<dbReference type="EMBL" id="CP018049">
    <property type="protein sequence ID" value="AUZ44166.1"/>
    <property type="molecule type" value="Genomic_DNA"/>
</dbReference>
<dbReference type="RefSeq" id="WP_104501231.1">
    <property type="nucleotide sequence ID" value="NZ_CP018049.1"/>
</dbReference>
<protein>
    <submittedName>
        <fullName evidence="1">Uncharacterized protein</fullName>
    </submittedName>
</protein>
<reference evidence="1 2" key="1">
    <citation type="journal article" date="2018" name="Front. Microbiol.">
        <title>Pseudomonas orientalis F9: A Potent Antagonist against Phytopathogens with Phytotoxic Effect in the Apple Flower.</title>
        <authorList>
            <person name="Zengerer V."/>
            <person name="Schmid M."/>
            <person name="Bieri M."/>
            <person name="Muller D.C."/>
            <person name="Remus-Emsermann M.N.P."/>
            <person name="Ahrens C.H."/>
            <person name="Pelludat C."/>
        </authorList>
    </citation>
    <scope>NUCLEOTIDE SEQUENCE [LARGE SCALE GENOMIC DNA]</scope>
    <source>
        <strain evidence="1 2">F9</strain>
    </source>
</reference>
<dbReference type="KEGG" id="poi:BOP93_00830"/>
<proteinExistence type="predicted"/>
<dbReference type="Proteomes" id="UP000239888">
    <property type="component" value="Chromosome"/>
</dbReference>
<dbReference type="AlphaFoldDB" id="A0A2L0RQD0"/>
<sequence length="207" mass="24004">MSTLLKDWCVFCEGKAYFDKSHFLALFKVHSSLAEITEALSYFPQADNLVSRVNEVIQAGTLEDKLYLCPTIESSDFELMQKAKLWLQAQASFCKSLGDDELYGICQRAKLLYGSKDQFNDYDKLDIPSNWILELVGDQVRDCRLLKTEQEYALFEALYGVAADYYLAWYMGQPLINLDFDFRSYFEFWCLGGIGYLSEDKFFVCRK</sequence>
<evidence type="ECO:0000313" key="1">
    <source>
        <dbReference type="EMBL" id="AUZ44166.1"/>
    </source>
</evidence>
<organism evidence="1 2">
    <name type="scientific">Pseudomonas orientalis</name>
    <dbReference type="NCBI Taxonomy" id="76758"/>
    <lineage>
        <taxon>Bacteria</taxon>
        <taxon>Pseudomonadati</taxon>
        <taxon>Pseudomonadota</taxon>
        <taxon>Gammaproteobacteria</taxon>
        <taxon>Pseudomonadales</taxon>
        <taxon>Pseudomonadaceae</taxon>
        <taxon>Pseudomonas</taxon>
    </lineage>
</organism>
<accession>A0A2L0RQD0</accession>